<name>A0A0A9CRM1_ARUDO</name>
<keyword evidence="2" id="KW-0809">Transit peptide</keyword>
<dbReference type="InterPro" id="IPR011990">
    <property type="entry name" value="TPR-like_helical_dom_sf"/>
</dbReference>
<dbReference type="NCBIfam" id="TIGR00756">
    <property type="entry name" value="PPR"/>
    <property type="match status" value="3"/>
</dbReference>
<dbReference type="PANTHER" id="PTHR47932:SF44">
    <property type="entry name" value="MIOREX COMPLEX COMPONENT 1"/>
    <property type="match status" value="1"/>
</dbReference>
<proteinExistence type="predicted"/>
<dbReference type="Gene3D" id="1.25.40.10">
    <property type="entry name" value="Tetratricopeptide repeat domain"/>
    <property type="match status" value="1"/>
</dbReference>
<dbReference type="InterPro" id="IPR002885">
    <property type="entry name" value="PPR_rpt"/>
</dbReference>
<organism evidence="4">
    <name type="scientific">Arundo donax</name>
    <name type="common">Giant reed</name>
    <name type="synonym">Donax arundinaceus</name>
    <dbReference type="NCBI Taxonomy" id="35708"/>
    <lineage>
        <taxon>Eukaryota</taxon>
        <taxon>Viridiplantae</taxon>
        <taxon>Streptophyta</taxon>
        <taxon>Embryophyta</taxon>
        <taxon>Tracheophyta</taxon>
        <taxon>Spermatophyta</taxon>
        <taxon>Magnoliopsida</taxon>
        <taxon>Liliopsida</taxon>
        <taxon>Poales</taxon>
        <taxon>Poaceae</taxon>
        <taxon>PACMAD clade</taxon>
        <taxon>Arundinoideae</taxon>
        <taxon>Arundineae</taxon>
        <taxon>Arundo</taxon>
    </lineage>
</organism>
<protein>
    <recommendedName>
        <fullName evidence="5">Pentatricopeptide repeat-containing protein</fullName>
    </recommendedName>
</protein>
<evidence type="ECO:0000256" key="3">
    <source>
        <dbReference type="PROSITE-ProRule" id="PRU00708"/>
    </source>
</evidence>
<dbReference type="AlphaFoldDB" id="A0A0A9CRM1"/>
<dbReference type="EMBL" id="GBRH01218901">
    <property type="protein sequence ID" value="JAD78994.1"/>
    <property type="molecule type" value="Transcribed_RNA"/>
</dbReference>
<feature type="repeat" description="PPR" evidence="3">
    <location>
        <begin position="43"/>
        <end position="77"/>
    </location>
</feature>
<feature type="repeat" description="PPR" evidence="3">
    <location>
        <begin position="78"/>
        <end position="112"/>
    </location>
</feature>
<reference evidence="4" key="2">
    <citation type="journal article" date="2015" name="Data Brief">
        <title>Shoot transcriptome of the giant reed, Arundo donax.</title>
        <authorList>
            <person name="Barrero R.A."/>
            <person name="Guerrero F.D."/>
            <person name="Moolhuijzen P."/>
            <person name="Goolsby J.A."/>
            <person name="Tidwell J."/>
            <person name="Bellgard S.E."/>
            <person name="Bellgard M.I."/>
        </authorList>
    </citation>
    <scope>NUCLEOTIDE SEQUENCE</scope>
    <source>
        <tissue evidence="4">Shoot tissue taken approximately 20 cm above the soil surface</tissue>
    </source>
</reference>
<dbReference type="PANTHER" id="PTHR47932">
    <property type="entry name" value="ATPASE EXPRESSION PROTEIN 3"/>
    <property type="match status" value="1"/>
</dbReference>
<dbReference type="PROSITE" id="PS51375">
    <property type="entry name" value="PPR"/>
    <property type="match status" value="2"/>
</dbReference>
<evidence type="ECO:0008006" key="5">
    <source>
        <dbReference type="Google" id="ProtNLM"/>
    </source>
</evidence>
<accession>A0A0A9CRM1</accession>
<dbReference type="PROSITE" id="PS51257">
    <property type="entry name" value="PROKAR_LIPOPROTEIN"/>
    <property type="match status" value="1"/>
</dbReference>
<sequence>MVNKGMSPNTIIYSSIACALSREGRINKVIQMFDSIQDTTIRSDAVLYAVISSLCKRGETDRAIDFLAYMVSNGCMPNESTYTILIRGLASDGFVKEAQELLSELCSRGALRKHLMWHFGIV</sequence>
<evidence type="ECO:0000256" key="1">
    <source>
        <dbReference type="ARBA" id="ARBA00022737"/>
    </source>
</evidence>
<dbReference type="Pfam" id="PF13041">
    <property type="entry name" value="PPR_2"/>
    <property type="match status" value="1"/>
</dbReference>
<keyword evidence="1" id="KW-0677">Repeat</keyword>
<dbReference type="Pfam" id="PF01535">
    <property type="entry name" value="PPR"/>
    <property type="match status" value="1"/>
</dbReference>
<evidence type="ECO:0000313" key="4">
    <source>
        <dbReference type="EMBL" id="JAD78994.1"/>
    </source>
</evidence>
<evidence type="ECO:0000256" key="2">
    <source>
        <dbReference type="ARBA" id="ARBA00022946"/>
    </source>
</evidence>
<reference evidence="4" key="1">
    <citation type="submission" date="2014-09" db="EMBL/GenBank/DDBJ databases">
        <authorList>
            <person name="Magalhaes I.L.F."/>
            <person name="Oliveira U."/>
            <person name="Santos F.R."/>
            <person name="Vidigal T.H.D.A."/>
            <person name="Brescovit A.D."/>
            <person name="Santos A.J."/>
        </authorList>
    </citation>
    <scope>NUCLEOTIDE SEQUENCE</scope>
    <source>
        <tissue evidence="4">Shoot tissue taken approximately 20 cm above the soil surface</tissue>
    </source>
</reference>